<feature type="domain" description="HTH tetR-type" evidence="5">
    <location>
        <begin position="34"/>
        <end position="94"/>
    </location>
</feature>
<evidence type="ECO:0000256" key="1">
    <source>
        <dbReference type="ARBA" id="ARBA00023015"/>
    </source>
</evidence>
<evidence type="ECO:0000259" key="5">
    <source>
        <dbReference type="PROSITE" id="PS50977"/>
    </source>
</evidence>
<dbReference type="InterPro" id="IPR009057">
    <property type="entry name" value="Homeodomain-like_sf"/>
</dbReference>
<dbReference type="EMBL" id="CABVGP010000002">
    <property type="protein sequence ID" value="VVJ20597.1"/>
    <property type="molecule type" value="Genomic_DNA"/>
</dbReference>
<evidence type="ECO:0000313" key="7">
    <source>
        <dbReference type="Proteomes" id="UP000399805"/>
    </source>
</evidence>
<keyword evidence="2 4" id="KW-0238">DNA-binding</keyword>
<sequence length="220" mass="24278">MSVPHFEPVRLVSKWTLPSDPMTDQSRPGRKRSEQSRLAILAATLDLVAEAGYGTLTVEGIAARSGVGKQTIYRWWPSKADVLLDALATKADLFVPIPDEGTFRADLAGFLGSTFELGEKAQVADTLRALMAQAQIDPDFGKRFREDFLNRRREALGTIVERARERDELPAEVSSRTVIDVVFGTLWYRLLATREPIGRDLAGELVALLADHGASTAEIR</sequence>
<dbReference type="PRINTS" id="PR00455">
    <property type="entry name" value="HTHTETR"/>
</dbReference>
<dbReference type="Gene3D" id="1.10.10.60">
    <property type="entry name" value="Homeodomain-like"/>
    <property type="match status" value="1"/>
</dbReference>
<evidence type="ECO:0000313" key="6">
    <source>
        <dbReference type="EMBL" id="VVJ20597.1"/>
    </source>
</evidence>
<dbReference type="Proteomes" id="UP000399805">
    <property type="component" value="Unassembled WGS sequence"/>
</dbReference>
<accession>A0A6I8LXP8</accession>
<evidence type="ECO:0000256" key="2">
    <source>
        <dbReference type="ARBA" id="ARBA00023125"/>
    </source>
</evidence>
<dbReference type="Gene3D" id="1.10.357.10">
    <property type="entry name" value="Tetracycline Repressor, domain 2"/>
    <property type="match status" value="1"/>
</dbReference>
<dbReference type="AlphaFoldDB" id="A0A6I8LXP8"/>
<dbReference type="PANTHER" id="PTHR30055">
    <property type="entry name" value="HTH-TYPE TRANSCRIPTIONAL REGULATOR RUTR"/>
    <property type="match status" value="1"/>
</dbReference>
<proteinExistence type="predicted"/>
<feature type="DNA-binding region" description="H-T-H motif" evidence="4">
    <location>
        <begin position="57"/>
        <end position="76"/>
    </location>
</feature>
<keyword evidence="7" id="KW-1185">Reference proteome</keyword>
<evidence type="ECO:0000256" key="4">
    <source>
        <dbReference type="PROSITE-ProRule" id="PRU00335"/>
    </source>
</evidence>
<keyword evidence="1" id="KW-0805">Transcription regulation</keyword>
<gene>
    <name evidence="6" type="ORF">AA23TX_05618</name>
</gene>
<dbReference type="InterPro" id="IPR011075">
    <property type="entry name" value="TetR_C"/>
</dbReference>
<dbReference type="SUPFAM" id="SSF46689">
    <property type="entry name" value="Homeodomain-like"/>
    <property type="match status" value="1"/>
</dbReference>
<dbReference type="Pfam" id="PF00440">
    <property type="entry name" value="TetR_N"/>
    <property type="match status" value="1"/>
</dbReference>
<keyword evidence="3" id="KW-0804">Transcription</keyword>
<dbReference type="InterPro" id="IPR001647">
    <property type="entry name" value="HTH_TetR"/>
</dbReference>
<organism evidence="6 7">
    <name type="scientific">Amycolatopsis camponoti</name>
    <dbReference type="NCBI Taxonomy" id="2606593"/>
    <lineage>
        <taxon>Bacteria</taxon>
        <taxon>Bacillati</taxon>
        <taxon>Actinomycetota</taxon>
        <taxon>Actinomycetes</taxon>
        <taxon>Pseudonocardiales</taxon>
        <taxon>Pseudonocardiaceae</taxon>
        <taxon>Amycolatopsis</taxon>
    </lineage>
</organism>
<dbReference type="Pfam" id="PF16859">
    <property type="entry name" value="TetR_C_11"/>
    <property type="match status" value="1"/>
</dbReference>
<protein>
    <submittedName>
        <fullName evidence="6">Transcriptional regulator</fullName>
    </submittedName>
</protein>
<dbReference type="GO" id="GO:0000976">
    <property type="term" value="F:transcription cis-regulatory region binding"/>
    <property type="evidence" value="ECO:0007669"/>
    <property type="project" value="TreeGrafter"/>
</dbReference>
<dbReference type="InterPro" id="IPR036271">
    <property type="entry name" value="Tet_transcr_reg_TetR-rel_C_sf"/>
</dbReference>
<reference evidence="6 7" key="1">
    <citation type="submission" date="2019-09" db="EMBL/GenBank/DDBJ databases">
        <authorList>
            <person name="Leyn A S."/>
        </authorList>
    </citation>
    <scope>NUCLEOTIDE SEQUENCE [LARGE SCALE GENOMIC DNA]</scope>
    <source>
        <strain evidence="6">AA231_1</strain>
    </source>
</reference>
<dbReference type="GO" id="GO:0003700">
    <property type="term" value="F:DNA-binding transcription factor activity"/>
    <property type="evidence" value="ECO:0007669"/>
    <property type="project" value="TreeGrafter"/>
</dbReference>
<dbReference type="PROSITE" id="PS50977">
    <property type="entry name" value="HTH_TETR_2"/>
    <property type="match status" value="1"/>
</dbReference>
<dbReference type="InterPro" id="IPR050109">
    <property type="entry name" value="HTH-type_TetR-like_transc_reg"/>
</dbReference>
<dbReference type="SUPFAM" id="SSF48498">
    <property type="entry name" value="Tetracyclin repressor-like, C-terminal domain"/>
    <property type="match status" value="1"/>
</dbReference>
<evidence type="ECO:0000256" key="3">
    <source>
        <dbReference type="ARBA" id="ARBA00023163"/>
    </source>
</evidence>
<name>A0A6I8LXP8_9PSEU</name>
<dbReference type="PANTHER" id="PTHR30055:SF148">
    <property type="entry name" value="TETR-FAMILY TRANSCRIPTIONAL REGULATOR"/>
    <property type="match status" value="1"/>
</dbReference>